<protein>
    <submittedName>
        <fullName evidence="2">Uncharacterized protein</fullName>
    </submittedName>
</protein>
<evidence type="ECO:0000313" key="3">
    <source>
        <dbReference type="Proteomes" id="UP000435112"/>
    </source>
</evidence>
<accession>A0A6A3JZR6</accession>
<organism evidence="2 3">
    <name type="scientific">Phytophthora rubi</name>
    <dbReference type="NCBI Taxonomy" id="129364"/>
    <lineage>
        <taxon>Eukaryota</taxon>
        <taxon>Sar</taxon>
        <taxon>Stramenopiles</taxon>
        <taxon>Oomycota</taxon>
        <taxon>Peronosporomycetes</taxon>
        <taxon>Peronosporales</taxon>
        <taxon>Peronosporaceae</taxon>
        <taxon>Phytophthora</taxon>
    </lineage>
</organism>
<sequence length="110" mass="11032">MAPVQYDVVVDADTYSFAAAMLACSSEEGAIAWVMKVGLLAPTAAWDKCGGAMQRNSTTGAATAPPAVLSERSALRASSLAPAPRCRSLSRSSSSGPTGGCDGGHATRAA</sequence>
<dbReference type="Proteomes" id="UP000435112">
    <property type="component" value="Unassembled WGS sequence"/>
</dbReference>
<gene>
    <name evidence="2" type="ORF">PR002_g18623</name>
</gene>
<dbReference type="EMBL" id="QXFU01001608">
    <property type="protein sequence ID" value="KAE8998857.1"/>
    <property type="molecule type" value="Genomic_DNA"/>
</dbReference>
<dbReference type="AlphaFoldDB" id="A0A6A3JZR6"/>
<feature type="region of interest" description="Disordered" evidence="1">
    <location>
        <begin position="73"/>
        <end position="110"/>
    </location>
</feature>
<comment type="caution">
    <text evidence="2">The sequence shown here is derived from an EMBL/GenBank/DDBJ whole genome shotgun (WGS) entry which is preliminary data.</text>
</comment>
<reference evidence="2 3" key="1">
    <citation type="submission" date="2018-09" db="EMBL/GenBank/DDBJ databases">
        <title>Genomic investigation of the strawberry pathogen Phytophthora fragariae indicates pathogenicity is determined by transcriptional variation in three key races.</title>
        <authorList>
            <person name="Adams T.M."/>
            <person name="Armitage A.D."/>
            <person name="Sobczyk M.K."/>
            <person name="Bates H.J."/>
            <person name="Dunwell J.M."/>
            <person name="Nellist C.F."/>
            <person name="Harrison R.J."/>
        </authorList>
    </citation>
    <scope>NUCLEOTIDE SEQUENCE [LARGE SCALE GENOMIC DNA]</scope>
    <source>
        <strain evidence="2 3">SCRP324</strain>
    </source>
</reference>
<evidence type="ECO:0000313" key="2">
    <source>
        <dbReference type="EMBL" id="KAE8998857.1"/>
    </source>
</evidence>
<name>A0A6A3JZR6_9STRA</name>
<feature type="compositionally biased region" description="Low complexity" evidence="1">
    <location>
        <begin position="73"/>
        <end position="95"/>
    </location>
</feature>
<proteinExistence type="predicted"/>
<evidence type="ECO:0000256" key="1">
    <source>
        <dbReference type="SAM" id="MobiDB-lite"/>
    </source>
</evidence>